<dbReference type="InterPro" id="IPR032466">
    <property type="entry name" value="Metal_Hydrolase"/>
</dbReference>
<dbReference type="GO" id="GO:0004000">
    <property type="term" value="F:adenosine deaminase activity"/>
    <property type="evidence" value="ECO:0007669"/>
    <property type="project" value="TreeGrafter"/>
</dbReference>
<name>A0A8H4RTB8_9HELO</name>
<sequence length="454" mass="51792">MTSLKSPLSSLTELLQSKGTMSNPTPKQNEIGLQDGVPDSSHHLVHDFVQAHHDFRVGLSPTARRACAIVSKIRTQEFESIWSATADPSLNPTELFPGMMFNIAKNHMKTTKLWRIVQKMPKGALLHCHLGAMVDLEWVFNEALKTPGMCVSSSVPLVDEVARASAEVEYCFSKSGVEKGASIWGKKYVAKTWIPITVAADSYPDGGRKVFVAWMKDRCSITQAESLQHHLGVDDVWRKLNSAFSILVGIIYYEPVMRQFLRQFFKTLLEDGVRWVEIRAAPFTKFNLEGEEEPISEPGPFLKVVQEEIERFKNSEEGKSFLGARMIWVSIRFWNDKRLIEDMEHCIRLKSLYPDLISGYDLVGHEDTGRTLSSMAPSILYFRSQCASKKSHYPLLLPRRRMCRFRELNRSQSLRRHPLQNPSNRPRLFSLQTPHSNRDGKGERDLGRELSDKQ</sequence>
<proteinExistence type="predicted"/>
<evidence type="ECO:0000313" key="2">
    <source>
        <dbReference type="EMBL" id="KAF4635584.1"/>
    </source>
</evidence>
<feature type="region of interest" description="Disordered" evidence="1">
    <location>
        <begin position="413"/>
        <end position="454"/>
    </location>
</feature>
<evidence type="ECO:0008006" key="4">
    <source>
        <dbReference type="Google" id="ProtNLM"/>
    </source>
</evidence>
<reference evidence="2 3" key="1">
    <citation type="submission" date="2020-03" db="EMBL/GenBank/DDBJ databases">
        <title>Draft Genome Sequence of Cudoniella acicularis.</title>
        <authorList>
            <person name="Buettner E."/>
            <person name="Kellner H."/>
        </authorList>
    </citation>
    <scope>NUCLEOTIDE SEQUENCE [LARGE SCALE GENOMIC DNA]</scope>
    <source>
        <strain evidence="2 3">DSM 108380</strain>
    </source>
</reference>
<dbReference type="GO" id="GO:0046103">
    <property type="term" value="P:inosine biosynthetic process"/>
    <property type="evidence" value="ECO:0007669"/>
    <property type="project" value="TreeGrafter"/>
</dbReference>
<dbReference type="Gene3D" id="3.20.20.140">
    <property type="entry name" value="Metal-dependent hydrolases"/>
    <property type="match status" value="1"/>
</dbReference>
<dbReference type="InterPro" id="IPR006330">
    <property type="entry name" value="Ado/ade_deaminase"/>
</dbReference>
<dbReference type="SUPFAM" id="SSF51556">
    <property type="entry name" value="Metallo-dependent hydrolases"/>
    <property type="match status" value="1"/>
</dbReference>
<organism evidence="2 3">
    <name type="scientific">Cudoniella acicularis</name>
    <dbReference type="NCBI Taxonomy" id="354080"/>
    <lineage>
        <taxon>Eukaryota</taxon>
        <taxon>Fungi</taxon>
        <taxon>Dikarya</taxon>
        <taxon>Ascomycota</taxon>
        <taxon>Pezizomycotina</taxon>
        <taxon>Leotiomycetes</taxon>
        <taxon>Helotiales</taxon>
        <taxon>Tricladiaceae</taxon>
        <taxon>Cudoniella</taxon>
    </lineage>
</organism>
<dbReference type="Proteomes" id="UP000566819">
    <property type="component" value="Unassembled WGS sequence"/>
</dbReference>
<dbReference type="EMBL" id="JAAMPI010000111">
    <property type="protein sequence ID" value="KAF4635584.1"/>
    <property type="molecule type" value="Genomic_DNA"/>
</dbReference>
<keyword evidence="3" id="KW-1185">Reference proteome</keyword>
<gene>
    <name evidence="2" type="ORF">G7Y89_g2511</name>
</gene>
<accession>A0A8H4RTB8</accession>
<feature type="compositionally biased region" description="Polar residues" evidence="1">
    <location>
        <begin position="420"/>
        <end position="435"/>
    </location>
</feature>
<feature type="compositionally biased region" description="Basic and acidic residues" evidence="1">
    <location>
        <begin position="436"/>
        <end position="454"/>
    </location>
</feature>
<comment type="caution">
    <text evidence="2">The sequence shown here is derived from an EMBL/GenBank/DDBJ whole genome shotgun (WGS) entry which is preliminary data.</text>
</comment>
<evidence type="ECO:0000313" key="3">
    <source>
        <dbReference type="Proteomes" id="UP000566819"/>
    </source>
</evidence>
<dbReference type="OrthoDB" id="7202371at2759"/>
<dbReference type="AlphaFoldDB" id="A0A8H4RTB8"/>
<dbReference type="GO" id="GO:0006154">
    <property type="term" value="P:adenosine catabolic process"/>
    <property type="evidence" value="ECO:0007669"/>
    <property type="project" value="TreeGrafter"/>
</dbReference>
<evidence type="ECO:0000256" key="1">
    <source>
        <dbReference type="SAM" id="MobiDB-lite"/>
    </source>
</evidence>
<dbReference type="PANTHER" id="PTHR11409:SF39">
    <property type="entry name" value="ADENOSINE DEAMINASE 2"/>
    <property type="match status" value="1"/>
</dbReference>
<dbReference type="PANTHER" id="PTHR11409">
    <property type="entry name" value="ADENOSINE DEAMINASE"/>
    <property type="match status" value="1"/>
</dbReference>
<protein>
    <recommendedName>
        <fullName evidence="4">Adenosine deaminase domain-containing protein</fullName>
    </recommendedName>
</protein>